<name>A0AAU1LXH4_9ACTN</name>
<reference evidence="1" key="1">
    <citation type="submission" date="2022-10" db="EMBL/GenBank/DDBJ databases">
        <title>The complete genomes of actinobacterial strains from the NBC collection.</title>
        <authorList>
            <person name="Joergensen T.S."/>
            <person name="Alvarez Arevalo M."/>
            <person name="Sterndorff E.B."/>
            <person name="Faurdal D."/>
            <person name="Vuksanovic O."/>
            <person name="Mourched A.-S."/>
            <person name="Charusanti P."/>
            <person name="Shaw S."/>
            <person name="Blin K."/>
            <person name="Weber T."/>
        </authorList>
    </citation>
    <scope>NUCLEOTIDE SEQUENCE</scope>
    <source>
        <strain evidence="1">NBC_00148</strain>
    </source>
</reference>
<proteinExistence type="predicted"/>
<evidence type="ECO:0000313" key="1">
    <source>
        <dbReference type="EMBL" id="WTQ75856.1"/>
    </source>
</evidence>
<protein>
    <recommendedName>
        <fullName evidence="2">Small CPxCG-related zinc finger protein</fullName>
    </recommendedName>
</protein>
<gene>
    <name evidence="1" type="ORF">OG222_23365</name>
</gene>
<accession>A0AAU1LXH4</accession>
<dbReference type="EMBL" id="CP108169">
    <property type="protein sequence ID" value="WTQ75856.1"/>
    <property type="molecule type" value="Genomic_DNA"/>
</dbReference>
<sequence>MDEETHHPAEPGAGRLVCARCGAAAESDPPPLTWLCTVENGERRYVCEHCARTYLRAIESRLDSAWW</sequence>
<dbReference type="AlphaFoldDB" id="A0AAU1LXH4"/>
<evidence type="ECO:0008006" key="2">
    <source>
        <dbReference type="Google" id="ProtNLM"/>
    </source>
</evidence>
<organism evidence="1">
    <name type="scientific">Streptomyces sp. NBC_00148</name>
    <dbReference type="NCBI Taxonomy" id="2903626"/>
    <lineage>
        <taxon>Bacteria</taxon>
        <taxon>Bacillati</taxon>
        <taxon>Actinomycetota</taxon>
        <taxon>Actinomycetes</taxon>
        <taxon>Kitasatosporales</taxon>
        <taxon>Streptomycetaceae</taxon>
        <taxon>Streptomyces</taxon>
    </lineage>
</organism>